<evidence type="ECO:0000313" key="2">
    <source>
        <dbReference type="EMBL" id="KAK2101671.1"/>
    </source>
</evidence>
<feature type="domain" description="KRAB" evidence="1">
    <location>
        <begin position="88"/>
        <end position="113"/>
    </location>
</feature>
<dbReference type="InterPro" id="IPR036051">
    <property type="entry name" value="KRAB_dom_sf"/>
</dbReference>
<protein>
    <recommendedName>
        <fullName evidence="1">KRAB domain-containing protein</fullName>
    </recommendedName>
</protein>
<evidence type="ECO:0000313" key="3">
    <source>
        <dbReference type="EMBL" id="KAK2101675.1"/>
    </source>
</evidence>
<accession>A0ABQ9UX62</accession>
<dbReference type="SUPFAM" id="SSF109640">
    <property type="entry name" value="KRAB domain (Kruppel-associated box)"/>
    <property type="match status" value="1"/>
</dbReference>
<proteinExistence type="predicted"/>
<name>A0ABQ9UX62_SAGOE</name>
<sequence>MAMRGPVDHLKTYGCTALPNVRDLSSGLTGTPPFSFGKRSLIGEQNLKKDCKDSTVPGTIPPSLKWHNSGLRKFPEMGGKITTFEERLTLKDAAVVFTEEQLGLLDPVQRNLH</sequence>
<reference evidence="3 4" key="1">
    <citation type="submission" date="2023-05" db="EMBL/GenBank/DDBJ databases">
        <title>B98-5 Cell Line De Novo Hybrid Assembly: An Optical Mapping Approach.</title>
        <authorList>
            <person name="Kananen K."/>
            <person name="Auerbach J.A."/>
            <person name="Kautto E."/>
            <person name="Blachly J.S."/>
        </authorList>
    </citation>
    <scope>NUCLEOTIDE SEQUENCE [LARGE SCALE GENOMIC DNA]</scope>
    <source>
        <strain evidence="3">B95-8</strain>
        <tissue evidence="3">Cell line</tissue>
    </source>
</reference>
<dbReference type="EMBL" id="JASSZA010000009">
    <property type="protein sequence ID" value="KAK2101675.1"/>
    <property type="molecule type" value="Genomic_DNA"/>
</dbReference>
<gene>
    <name evidence="2" type="ORF">P7K49_019337</name>
    <name evidence="3" type="ORF">P7K49_019341</name>
</gene>
<dbReference type="Pfam" id="PF01352">
    <property type="entry name" value="KRAB"/>
    <property type="match status" value="1"/>
</dbReference>
<dbReference type="Gene3D" id="6.10.140.140">
    <property type="match status" value="1"/>
</dbReference>
<dbReference type="InterPro" id="IPR001909">
    <property type="entry name" value="KRAB"/>
</dbReference>
<comment type="caution">
    <text evidence="3">The sequence shown here is derived from an EMBL/GenBank/DDBJ whole genome shotgun (WGS) entry which is preliminary data.</text>
</comment>
<evidence type="ECO:0000259" key="1">
    <source>
        <dbReference type="Pfam" id="PF01352"/>
    </source>
</evidence>
<dbReference type="Proteomes" id="UP001266305">
    <property type="component" value="Unassembled WGS sequence"/>
</dbReference>
<evidence type="ECO:0000313" key="4">
    <source>
        <dbReference type="Proteomes" id="UP001266305"/>
    </source>
</evidence>
<keyword evidence="4" id="KW-1185">Reference proteome</keyword>
<organism evidence="3 4">
    <name type="scientific">Saguinus oedipus</name>
    <name type="common">Cotton-top tamarin</name>
    <name type="synonym">Oedipomidas oedipus</name>
    <dbReference type="NCBI Taxonomy" id="9490"/>
    <lineage>
        <taxon>Eukaryota</taxon>
        <taxon>Metazoa</taxon>
        <taxon>Chordata</taxon>
        <taxon>Craniata</taxon>
        <taxon>Vertebrata</taxon>
        <taxon>Euteleostomi</taxon>
        <taxon>Mammalia</taxon>
        <taxon>Eutheria</taxon>
        <taxon>Euarchontoglires</taxon>
        <taxon>Primates</taxon>
        <taxon>Haplorrhini</taxon>
        <taxon>Platyrrhini</taxon>
        <taxon>Cebidae</taxon>
        <taxon>Callitrichinae</taxon>
        <taxon>Saguinus</taxon>
    </lineage>
</organism>
<dbReference type="EMBL" id="JASSZA010000009">
    <property type="protein sequence ID" value="KAK2101671.1"/>
    <property type="molecule type" value="Genomic_DNA"/>
</dbReference>